<dbReference type="SUPFAM" id="SSF161098">
    <property type="entry name" value="MetI-like"/>
    <property type="match status" value="1"/>
</dbReference>
<evidence type="ECO:0000259" key="8">
    <source>
        <dbReference type="PROSITE" id="PS50928"/>
    </source>
</evidence>
<gene>
    <name evidence="9" type="ORF">SAMN04489806_1060</name>
</gene>
<keyword evidence="3" id="KW-1003">Cell membrane</keyword>
<dbReference type="GO" id="GO:0055085">
    <property type="term" value="P:transmembrane transport"/>
    <property type="evidence" value="ECO:0007669"/>
    <property type="project" value="InterPro"/>
</dbReference>
<evidence type="ECO:0000256" key="5">
    <source>
        <dbReference type="ARBA" id="ARBA00022989"/>
    </source>
</evidence>
<dbReference type="AlphaFoldDB" id="A0A1H4K8L9"/>
<dbReference type="STRING" id="640635.SAMN04489806_1060"/>
<evidence type="ECO:0000256" key="4">
    <source>
        <dbReference type="ARBA" id="ARBA00022692"/>
    </source>
</evidence>
<accession>A0A1H4K8L9</accession>
<feature type="transmembrane region" description="Helical" evidence="7">
    <location>
        <begin position="136"/>
        <end position="155"/>
    </location>
</feature>
<protein>
    <submittedName>
        <fullName evidence="9">Sulfonate transport system permease protein</fullName>
    </submittedName>
</protein>
<organism evidence="9 10">
    <name type="scientific">Paramicrobacterium humi</name>
    <dbReference type="NCBI Taxonomy" id="640635"/>
    <lineage>
        <taxon>Bacteria</taxon>
        <taxon>Bacillati</taxon>
        <taxon>Actinomycetota</taxon>
        <taxon>Actinomycetes</taxon>
        <taxon>Micrococcales</taxon>
        <taxon>Microbacteriaceae</taxon>
        <taxon>Paramicrobacterium</taxon>
    </lineage>
</organism>
<evidence type="ECO:0000256" key="2">
    <source>
        <dbReference type="ARBA" id="ARBA00022448"/>
    </source>
</evidence>
<dbReference type="Proteomes" id="UP000199183">
    <property type="component" value="Unassembled WGS sequence"/>
</dbReference>
<dbReference type="CDD" id="cd06261">
    <property type="entry name" value="TM_PBP2"/>
    <property type="match status" value="1"/>
</dbReference>
<dbReference type="EMBL" id="FNRY01000001">
    <property type="protein sequence ID" value="SEB54747.1"/>
    <property type="molecule type" value="Genomic_DNA"/>
</dbReference>
<comment type="subcellular location">
    <subcellularLocation>
        <location evidence="1 7">Cell membrane</location>
        <topology evidence="1 7">Multi-pass membrane protein</topology>
    </subcellularLocation>
</comment>
<name>A0A1H4K8L9_9MICO</name>
<sequence length="287" mass="31223">MLQKSTQTRRVPSPTRSFTLWWGLLGLACLIVIWQLLSIILGVSQAGVKRVPGLQDIIGAMIQFSGYWPGGLGAGDVTRGAERTIWGAVLGAAYNSWFTLVRVLVGFAFGVIAGVGLGLLVSWSQAARRLFGASAHFLRMMPLLAMMPLFGLWFARSETGTYVFVAFAVAVLLFVITLSAVDGVPEYYVNYAMSLGASKLSVYRSVIIPAALPEIRNGLLLAVPFAWSAVLAAEFIGKQYGLGRILNYAQLYAETDVIAATGLVVVLLAAISFFLVRRYLNYLTRWV</sequence>
<keyword evidence="10" id="KW-1185">Reference proteome</keyword>
<proteinExistence type="inferred from homology"/>
<feature type="transmembrane region" description="Helical" evidence="7">
    <location>
        <begin position="162"/>
        <end position="181"/>
    </location>
</feature>
<keyword evidence="5 7" id="KW-1133">Transmembrane helix</keyword>
<keyword evidence="6 7" id="KW-0472">Membrane</keyword>
<dbReference type="GO" id="GO:0005886">
    <property type="term" value="C:plasma membrane"/>
    <property type="evidence" value="ECO:0007669"/>
    <property type="project" value="UniProtKB-SubCell"/>
</dbReference>
<reference evidence="9 10" key="1">
    <citation type="submission" date="2016-10" db="EMBL/GenBank/DDBJ databases">
        <authorList>
            <person name="de Groot N.N."/>
        </authorList>
    </citation>
    <scope>NUCLEOTIDE SEQUENCE [LARGE SCALE GENOMIC DNA]</scope>
    <source>
        <strain evidence="9 10">DSM 21799</strain>
    </source>
</reference>
<feature type="transmembrane region" description="Helical" evidence="7">
    <location>
        <begin position="20"/>
        <end position="43"/>
    </location>
</feature>
<dbReference type="Gene3D" id="1.10.3720.10">
    <property type="entry name" value="MetI-like"/>
    <property type="match status" value="1"/>
</dbReference>
<dbReference type="PROSITE" id="PS50928">
    <property type="entry name" value="ABC_TM1"/>
    <property type="match status" value="1"/>
</dbReference>
<feature type="domain" description="ABC transmembrane type-1" evidence="8">
    <location>
        <begin position="96"/>
        <end position="276"/>
    </location>
</feature>
<keyword evidence="2 7" id="KW-0813">Transport</keyword>
<feature type="transmembrane region" description="Helical" evidence="7">
    <location>
        <begin position="257"/>
        <end position="276"/>
    </location>
</feature>
<evidence type="ECO:0000256" key="3">
    <source>
        <dbReference type="ARBA" id="ARBA00022475"/>
    </source>
</evidence>
<evidence type="ECO:0000256" key="7">
    <source>
        <dbReference type="RuleBase" id="RU363032"/>
    </source>
</evidence>
<evidence type="ECO:0000313" key="9">
    <source>
        <dbReference type="EMBL" id="SEB54747.1"/>
    </source>
</evidence>
<dbReference type="PANTHER" id="PTHR30151">
    <property type="entry name" value="ALKANE SULFONATE ABC TRANSPORTER-RELATED, MEMBRANE SUBUNIT"/>
    <property type="match status" value="1"/>
</dbReference>
<dbReference type="PROSITE" id="PS51257">
    <property type="entry name" value="PROKAR_LIPOPROTEIN"/>
    <property type="match status" value="1"/>
</dbReference>
<dbReference type="InterPro" id="IPR000515">
    <property type="entry name" value="MetI-like"/>
</dbReference>
<evidence type="ECO:0000313" key="10">
    <source>
        <dbReference type="Proteomes" id="UP000199183"/>
    </source>
</evidence>
<evidence type="ECO:0000256" key="1">
    <source>
        <dbReference type="ARBA" id="ARBA00004651"/>
    </source>
</evidence>
<feature type="transmembrane region" description="Helical" evidence="7">
    <location>
        <begin position="218"/>
        <end position="237"/>
    </location>
</feature>
<dbReference type="Pfam" id="PF00528">
    <property type="entry name" value="BPD_transp_1"/>
    <property type="match status" value="1"/>
</dbReference>
<dbReference type="OrthoDB" id="7274389at2"/>
<evidence type="ECO:0000256" key="6">
    <source>
        <dbReference type="ARBA" id="ARBA00023136"/>
    </source>
</evidence>
<feature type="transmembrane region" description="Helical" evidence="7">
    <location>
        <begin position="103"/>
        <end position="124"/>
    </location>
</feature>
<dbReference type="PANTHER" id="PTHR30151:SF38">
    <property type="entry name" value="ALIPHATIC SULFONATES TRANSPORT PERMEASE PROTEIN SSUC-RELATED"/>
    <property type="match status" value="1"/>
</dbReference>
<dbReference type="InterPro" id="IPR035906">
    <property type="entry name" value="MetI-like_sf"/>
</dbReference>
<comment type="similarity">
    <text evidence="7">Belongs to the binding-protein-dependent transport system permease family.</text>
</comment>
<keyword evidence="4 7" id="KW-0812">Transmembrane</keyword>